<organism evidence="2 3">
    <name type="scientific">Sneathiella chinensis</name>
    <dbReference type="NCBI Taxonomy" id="349750"/>
    <lineage>
        <taxon>Bacteria</taxon>
        <taxon>Pseudomonadati</taxon>
        <taxon>Pseudomonadota</taxon>
        <taxon>Alphaproteobacteria</taxon>
        <taxon>Sneathiellales</taxon>
        <taxon>Sneathiellaceae</taxon>
        <taxon>Sneathiella</taxon>
    </lineage>
</organism>
<reference evidence="2" key="2">
    <citation type="submission" date="2023-01" db="EMBL/GenBank/DDBJ databases">
        <title>Draft genome sequence of Sneathiella chinensis strain NBRC 103408.</title>
        <authorList>
            <person name="Sun Q."/>
            <person name="Mori K."/>
        </authorList>
    </citation>
    <scope>NUCLEOTIDE SEQUENCE</scope>
    <source>
        <strain evidence="2">NBRC 103408</strain>
    </source>
</reference>
<reference evidence="2" key="1">
    <citation type="journal article" date="2014" name="Int. J. Syst. Evol. Microbiol.">
        <title>Complete genome of a new Firmicutes species belonging to the dominant human colonic microbiota ('Ruminococcus bicirculans') reveals two chromosomes and a selective capacity to utilize plant glucans.</title>
        <authorList>
            <consortium name="NISC Comparative Sequencing Program"/>
            <person name="Wegmann U."/>
            <person name="Louis P."/>
            <person name="Goesmann A."/>
            <person name="Henrissat B."/>
            <person name="Duncan S.H."/>
            <person name="Flint H.J."/>
        </authorList>
    </citation>
    <scope>NUCLEOTIDE SEQUENCE</scope>
    <source>
        <strain evidence="2">NBRC 103408</strain>
    </source>
</reference>
<dbReference type="Pfam" id="PF13524">
    <property type="entry name" value="Glyco_trans_1_2"/>
    <property type="match status" value="1"/>
</dbReference>
<keyword evidence="3" id="KW-1185">Reference proteome</keyword>
<evidence type="ECO:0000259" key="1">
    <source>
        <dbReference type="Pfam" id="PF13524"/>
    </source>
</evidence>
<feature type="domain" description="Spore protein YkvP/CgeB glycosyl transferase-like" evidence="1">
    <location>
        <begin position="210"/>
        <end position="331"/>
    </location>
</feature>
<dbReference type="Proteomes" id="UP001161409">
    <property type="component" value="Unassembled WGS sequence"/>
</dbReference>
<dbReference type="EMBL" id="BSNF01000010">
    <property type="protein sequence ID" value="GLQ07896.1"/>
    <property type="molecule type" value="Genomic_DNA"/>
</dbReference>
<sequence>MSKLLMVSARDVFSDFADCCAFELEDTIHEALDADFLLLGKQHFSPSSTNLNKNGFNNRKEYDAVFIVTNNFRKLAITIQMMEKLGIQAKQTAAYVFGAYVHDLQYFHLPAAKHLLPRYTALKKVDHFFGPIPETLSALSNMLDRPFHYSPIAVDVLNVAHEGQERWISVNGFGRQEPGVNNLLADTMNRPGSPHVYFHTNSMVSAGLLDWKRYREQFWHLLRMSRLSLTFDALFYNPGNRAKHSFVGPRWYESLATGTVVIGQAPKTDEAKALLDWDNATVDLPENPAKAVDYILGMLSAPEELDRIGQENIRQMRQRHDWRYRIKDMLESLEIEQPGILQEQIAMLRRQAPLAHPQAANQAYP</sequence>
<accession>A0ABQ5U904</accession>
<dbReference type="InterPro" id="IPR055259">
    <property type="entry name" value="YkvP/CgeB_Glyco_trans-like"/>
</dbReference>
<name>A0ABQ5U904_9PROT</name>
<evidence type="ECO:0000313" key="3">
    <source>
        <dbReference type="Proteomes" id="UP001161409"/>
    </source>
</evidence>
<evidence type="ECO:0000313" key="2">
    <source>
        <dbReference type="EMBL" id="GLQ07896.1"/>
    </source>
</evidence>
<gene>
    <name evidence="2" type="ORF">GCM10007924_31180</name>
</gene>
<protein>
    <recommendedName>
        <fullName evidence="1">Spore protein YkvP/CgeB glycosyl transferase-like domain-containing protein</fullName>
    </recommendedName>
</protein>
<proteinExistence type="predicted"/>
<comment type="caution">
    <text evidence="2">The sequence shown here is derived from an EMBL/GenBank/DDBJ whole genome shotgun (WGS) entry which is preliminary data.</text>
</comment>
<dbReference type="RefSeq" id="WP_169561975.1">
    <property type="nucleotide sequence ID" value="NZ_BSNF01000010.1"/>
</dbReference>